<dbReference type="AlphaFoldDB" id="X1N721"/>
<evidence type="ECO:0000259" key="1">
    <source>
        <dbReference type="Pfam" id="PF18765"/>
    </source>
</evidence>
<dbReference type="PANTHER" id="PTHR43852">
    <property type="entry name" value="NUCLEOTIDYLTRANSFERASE"/>
    <property type="match status" value="1"/>
</dbReference>
<protein>
    <recommendedName>
        <fullName evidence="1">Polymerase beta nucleotidyltransferase domain-containing protein</fullName>
    </recommendedName>
</protein>
<organism evidence="2">
    <name type="scientific">marine sediment metagenome</name>
    <dbReference type="NCBI Taxonomy" id="412755"/>
    <lineage>
        <taxon>unclassified sequences</taxon>
        <taxon>metagenomes</taxon>
        <taxon>ecological metagenomes</taxon>
    </lineage>
</organism>
<reference evidence="2" key="1">
    <citation type="journal article" date="2014" name="Front. Microbiol.">
        <title>High frequency of phylogenetically diverse reductive dehalogenase-homologous genes in deep subseafloor sedimentary metagenomes.</title>
        <authorList>
            <person name="Kawai M."/>
            <person name="Futagami T."/>
            <person name="Toyoda A."/>
            <person name="Takaki Y."/>
            <person name="Nishi S."/>
            <person name="Hori S."/>
            <person name="Arai W."/>
            <person name="Tsubouchi T."/>
            <person name="Morono Y."/>
            <person name="Uchiyama I."/>
            <person name="Ito T."/>
            <person name="Fujiyama A."/>
            <person name="Inagaki F."/>
            <person name="Takami H."/>
        </authorList>
    </citation>
    <scope>NUCLEOTIDE SEQUENCE</scope>
    <source>
        <strain evidence="2">Expedition CK06-06</strain>
    </source>
</reference>
<sequence>MDKERGLQAAIDILKERGAKRIVLFGSTAKGTHGRHSDIDLACEGIPPAQFFKVLGELLFTTGESIDLVDMREVKGTLRRRIEREGVLLYETK</sequence>
<dbReference type="CDD" id="cd05403">
    <property type="entry name" value="NT_KNTase_like"/>
    <property type="match status" value="1"/>
</dbReference>
<dbReference type="EMBL" id="BARV01022670">
    <property type="protein sequence ID" value="GAI22650.1"/>
    <property type="molecule type" value="Genomic_DNA"/>
</dbReference>
<dbReference type="Gene3D" id="3.30.460.10">
    <property type="entry name" value="Beta Polymerase, domain 2"/>
    <property type="match status" value="1"/>
</dbReference>
<dbReference type="InterPro" id="IPR041633">
    <property type="entry name" value="Polbeta"/>
</dbReference>
<dbReference type="Pfam" id="PF18765">
    <property type="entry name" value="Polbeta"/>
    <property type="match status" value="1"/>
</dbReference>
<dbReference type="SUPFAM" id="SSF81301">
    <property type="entry name" value="Nucleotidyltransferase"/>
    <property type="match status" value="1"/>
</dbReference>
<evidence type="ECO:0000313" key="2">
    <source>
        <dbReference type="EMBL" id="GAI22650.1"/>
    </source>
</evidence>
<comment type="caution">
    <text evidence="2">The sequence shown here is derived from an EMBL/GenBank/DDBJ whole genome shotgun (WGS) entry which is preliminary data.</text>
</comment>
<feature type="domain" description="Polymerase beta nucleotidyltransferase" evidence="1">
    <location>
        <begin position="11"/>
        <end position="92"/>
    </location>
</feature>
<dbReference type="InterPro" id="IPR043519">
    <property type="entry name" value="NT_sf"/>
</dbReference>
<name>X1N721_9ZZZZ</name>
<gene>
    <name evidence="2" type="ORF">S06H3_37325</name>
</gene>
<dbReference type="InterPro" id="IPR052930">
    <property type="entry name" value="TA_antitoxin_MntA"/>
</dbReference>
<dbReference type="PANTHER" id="PTHR43852:SF2">
    <property type="entry name" value="PROTEIN ADENYLYLTRANSFERASE MNTA"/>
    <property type="match status" value="1"/>
</dbReference>
<accession>X1N721</accession>
<proteinExistence type="predicted"/>